<reference evidence="6 8" key="2">
    <citation type="submission" date="2019-05" db="EMBL/GenBank/DDBJ databases">
        <title>Pasteurellaceae isolates from reptiles.</title>
        <authorList>
            <person name="Bojesen A.M."/>
            <person name="Lund E."/>
        </authorList>
    </citation>
    <scope>NUCLEOTIDE SEQUENCE [LARGE SCALE GENOMIC DNA]</scope>
    <source>
        <strain evidence="6 8">ELNT2x</strain>
    </source>
</reference>
<evidence type="ECO:0000313" key="5">
    <source>
        <dbReference type="EMBL" id="TCV85224.1"/>
    </source>
</evidence>
<name>A0A4R3Y4C8_9PAST</name>
<dbReference type="InterPro" id="IPR007358">
    <property type="entry name" value="Nucleoid_associated_NdpA"/>
</dbReference>
<dbReference type="GO" id="GO:0003690">
    <property type="term" value="F:double-stranded DNA binding"/>
    <property type="evidence" value="ECO:0007669"/>
    <property type="project" value="TreeGrafter"/>
</dbReference>
<protein>
    <recommendedName>
        <fullName evidence="4">Nucleoid-associated protein EDC16_1092</fullName>
    </recommendedName>
</protein>
<keyword evidence="8" id="KW-1185">Reference proteome</keyword>
<dbReference type="NCBIfam" id="NF001557">
    <property type="entry name" value="PRK00378.1"/>
    <property type="match status" value="1"/>
</dbReference>
<comment type="subcellular location">
    <subcellularLocation>
        <location evidence="1 4">Cytoplasm</location>
        <location evidence="1 4">Nucleoid</location>
    </subcellularLocation>
</comment>
<dbReference type="EMBL" id="SMCP01000009">
    <property type="protein sequence ID" value="TCV85224.1"/>
    <property type="molecule type" value="Genomic_DNA"/>
</dbReference>
<dbReference type="Proteomes" id="UP000294619">
    <property type="component" value="Unassembled WGS sequence"/>
</dbReference>
<evidence type="ECO:0000313" key="8">
    <source>
        <dbReference type="Proteomes" id="UP000305526"/>
    </source>
</evidence>
<reference evidence="5 7" key="1">
    <citation type="submission" date="2019-03" db="EMBL/GenBank/DDBJ databases">
        <title>Genomic Encyclopedia of Type Strains, Phase IV (KMG-IV): sequencing the most valuable type-strain genomes for metagenomic binning, comparative biology and taxonomic classification.</title>
        <authorList>
            <person name="Goeker M."/>
        </authorList>
    </citation>
    <scope>NUCLEOTIDE SEQUENCE [LARGE SCALE GENOMIC DNA]</scope>
    <source>
        <strain evidence="5 7">DSM 28140</strain>
    </source>
</reference>
<comment type="caution">
    <text evidence="5">The sequence shown here is derived from an EMBL/GenBank/DDBJ whole genome shotgun (WGS) entry which is preliminary data.</text>
</comment>
<dbReference type="Pfam" id="PF04245">
    <property type="entry name" value="NA37"/>
    <property type="match status" value="1"/>
</dbReference>
<evidence type="ECO:0000313" key="7">
    <source>
        <dbReference type="Proteomes" id="UP000294619"/>
    </source>
</evidence>
<dbReference type="GO" id="GO:0005737">
    <property type="term" value="C:cytoplasm"/>
    <property type="evidence" value="ECO:0007669"/>
    <property type="project" value="UniProtKB-UniRule"/>
</dbReference>
<accession>A0A4R3Y4C8</accession>
<keyword evidence="3 4" id="KW-0963">Cytoplasm</keyword>
<sequence length="350" mass="39581">MSIEVKQIILHQLYLSGNIAEKAAEKTENQAENPTLTTRLRSQLLPVNDEIEQMMLQLHQNYQSKALAYGVFKGESQFARQLNRLMENELDFITFSQQSAQSLAAELAKYVFADSGTFILCQYTFLAIDYLFLALLDSRHSMLVDEELDIRHTSYLNIQQYDIAARLNLTELKLLAASNRYLSFIKGRVGRKISDFFMDFLGADGGFDPKQQNLTLLQAVDDFCQQGELSSKQIQEVKKQAFDYCKGQLKVGEEVVLEELSDTLPSLNQQNFSQFSQQQQYELADSFPPLSGALKSLTKYSGSGKGVTLSFDAALLNERIVWDEQSDSLTIKGLPANLRDQLQRFAKSDA</sequence>
<dbReference type="GO" id="GO:0043590">
    <property type="term" value="C:bacterial nucleoid"/>
    <property type="evidence" value="ECO:0007669"/>
    <property type="project" value="TreeGrafter"/>
</dbReference>
<dbReference type="PANTHER" id="PTHR38772:SF1">
    <property type="entry name" value="NUCLEOID-ASSOCIATED PROTEIN YEJK"/>
    <property type="match status" value="1"/>
</dbReference>
<dbReference type="Proteomes" id="UP000305526">
    <property type="component" value="Unassembled WGS sequence"/>
</dbReference>
<evidence type="ECO:0000256" key="3">
    <source>
        <dbReference type="ARBA" id="ARBA00022490"/>
    </source>
</evidence>
<organism evidence="5 7">
    <name type="scientific">Testudinibacter aquarius</name>
    <dbReference type="NCBI Taxonomy" id="1524974"/>
    <lineage>
        <taxon>Bacteria</taxon>
        <taxon>Pseudomonadati</taxon>
        <taxon>Pseudomonadota</taxon>
        <taxon>Gammaproteobacteria</taxon>
        <taxon>Pasteurellales</taxon>
        <taxon>Pasteurellaceae</taxon>
        <taxon>Testudinibacter</taxon>
    </lineage>
</organism>
<evidence type="ECO:0000256" key="1">
    <source>
        <dbReference type="ARBA" id="ARBA00004453"/>
    </source>
</evidence>
<evidence type="ECO:0000256" key="2">
    <source>
        <dbReference type="ARBA" id="ARBA00009035"/>
    </source>
</evidence>
<gene>
    <name evidence="6" type="primary">yejK</name>
    <name evidence="5" type="ORF">EDC16_1092</name>
    <name evidence="6" type="ORF">FHQ21_05820</name>
</gene>
<comment type="similarity">
    <text evidence="2 4">Belongs to the YejK family.</text>
</comment>
<dbReference type="HAMAP" id="MF_00730">
    <property type="entry name" value="NdpA"/>
    <property type="match status" value="1"/>
</dbReference>
<dbReference type="EMBL" id="VDGV01000039">
    <property type="protein sequence ID" value="TNG92159.1"/>
    <property type="molecule type" value="Genomic_DNA"/>
</dbReference>
<dbReference type="RefSeq" id="WP_132967602.1">
    <property type="nucleotide sequence ID" value="NZ_LEKL01000083.1"/>
</dbReference>
<dbReference type="PANTHER" id="PTHR38772">
    <property type="match status" value="1"/>
</dbReference>
<dbReference type="AlphaFoldDB" id="A0A4R3Y4C8"/>
<proteinExistence type="inferred from homology"/>
<evidence type="ECO:0000256" key="4">
    <source>
        <dbReference type="HAMAP-Rule" id="MF_00730"/>
    </source>
</evidence>
<dbReference type="GO" id="GO:0003727">
    <property type="term" value="F:single-stranded RNA binding"/>
    <property type="evidence" value="ECO:0007669"/>
    <property type="project" value="TreeGrafter"/>
</dbReference>
<evidence type="ECO:0000313" key="6">
    <source>
        <dbReference type="EMBL" id="TNG92159.1"/>
    </source>
</evidence>